<dbReference type="InterPro" id="IPR001220">
    <property type="entry name" value="Legume_lectin_dom"/>
</dbReference>
<dbReference type="Gene3D" id="2.60.120.200">
    <property type="match status" value="1"/>
</dbReference>
<keyword evidence="11" id="KW-0675">Receptor</keyword>
<dbReference type="Pfam" id="PF00139">
    <property type="entry name" value="Lectin_legB"/>
    <property type="match status" value="1"/>
</dbReference>
<evidence type="ECO:0000313" key="15">
    <source>
        <dbReference type="Proteomes" id="UP000436088"/>
    </source>
</evidence>
<dbReference type="InterPro" id="IPR008271">
    <property type="entry name" value="Ser/Thr_kinase_AS"/>
</dbReference>
<dbReference type="PANTHER" id="PTHR27007">
    <property type="match status" value="1"/>
</dbReference>
<comment type="caution">
    <text evidence="14">The sequence shown here is derived from an EMBL/GenBank/DDBJ whole genome shotgun (WGS) entry which is preliminary data.</text>
</comment>
<keyword evidence="4 12" id="KW-0812">Transmembrane</keyword>
<dbReference type="InterPro" id="IPR001245">
    <property type="entry name" value="Ser-Thr/Tyr_kinase_cat_dom"/>
</dbReference>
<gene>
    <name evidence="14" type="ORF">F3Y22_tig00111027pilonHSYRG00722</name>
</gene>
<proteinExistence type="inferred from homology"/>
<sequence>MLDQIFCCPKDFIKVVDSNQDIPITVPIMCLKHYLVLCFIIKMAASSNEGFIFNGFSLGLNTSIELGGVAEVNADELSRPRLGLCACSFQGFYIRQEVSSAQHLGLFNSKNDGNPSNHIVAIELDTFENLEFGDPNDNHVGIDIKGLRSSSSASAHYVTGRFSSTGQQTASTYVLGWSFQIDGIAEDLELTKLPSIPTPSIDKSREKEISLAVPVGSSLAGIILVALIFSAIFVLASEKCTLIDEIRKALEVQFGLRRFSYKDLVLATKGFNENELLGQGDFDQATRESTPGKFISIDYLHHEIYYVVFGMDFLHIYRPFFHLFTNEMDELLLVYGFMSNGSLDKFLHKSEVTLNRNKRFSIIKDVASAVVFLHEGPAGAIIHRDIKASNVLLDAGTFDYMAPDLARTRKANTGTDVYAFGAFCLEVACGRRPVSQMLKLGLLCSHKVAALRPRISQVILYLTGHASLPENFDEILQTVELVKESSNYSELWTKNSTASVITITEPFLSRGR</sequence>
<evidence type="ECO:0000256" key="10">
    <source>
        <dbReference type="ARBA" id="ARBA00023136"/>
    </source>
</evidence>
<dbReference type="SMART" id="SM00220">
    <property type="entry name" value="S_TKc"/>
    <property type="match status" value="1"/>
</dbReference>
<evidence type="ECO:0000256" key="8">
    <source>
        <dbReference type="ARBA" id="ARBA00022840"/>
    </source>
</evidence>
<dbReference type="GO" id="GO:0006952">
    <property type="term" value="P:defense response"/>
    <property type="evidence" value="ECO:0007669"/>
    <property type="project" value="UniProtKB-ARBA"/>
</dbReference>
<dbReference type="Proteomes" id="UP000436088">
    <property type="component" value="Unassembled WGS sequence"/>
</dbReference>
<accession>A0A6A2Z4S5</accession>
<feature type="transmembrane region" description="Helical" evidence="12">
    <location>
        <begin position="211"/>
        <end position="236"/>
    </location>
</feature>
<evidence type="ECO:0000256" key="2">
    <source>
        <dbReference type="ARBA" id="ARBA00008536"/>
    </source>
</evidence>
<protein>
    <recommendedName>
        <fullName evidence="13">Protein kinase domain-containing protein</fullName>
    </recommendedName>
</protein>
<dbReference type="GO" id="GO:0030246">
    <property type="term" value="F:carbohydrate binding"/>
    <property type="evidence" value="ECO:0007669"/>
    <property type="project" value="UniProtKB-KW"/>
</dbReference>
<evidence type="ECO:0000256" key="5">
    <source>
        <dbReference type="ARBA" id="ARBA00022729"/>
    </source>
</evidence>
<keyword evidence="7" id="KW-0547">Nucleotide-binding</keyword>
<keyword evidence="9 12" id="KW-1133">Transmembrane helix</keyword>
<evidence type="ECO:0000256" key="11">
    <source>
        <dbReference type="ARBA" id="ARBA00023170"/>
    </source>
</evidence>
<dbReference type="InterPro" id="IPR050528">
    <property type="entry name" value="L-type_Lectin-RKs"/>
</dbReference>
<comment type="subcellular location">
    <subcellularLocation>
        <location evidence="1">Membrane</location>
        <topology evidence="1">Single-pass type I membrane protein</topology>
    </subcellularLocation>
</comment>
<dbReference type="AlphaFoldDB" id="A0A6A2Z4S5"/>
<dbReference type="GO" id="GO:0004672">
    <property type="term" value="F:protein kinase activity"/>
    <property type="evidence" value="ECO:0007669"/>
    <property type="project" value="InterPro"/>
</dbReference>
<keyword evidence="15" id="KW-1185">Reference proteome</keyword>
<evidence type="ECO:0000256" key="4">
    <source>
        <dbReference type="ARBA" id="ARBA00022692"/>
    </source>
</evidence>
<evidence type="ECO:0000256" key="9">
    <source>
        <dbReference type="ARBA" id="ARBA00022989"/>
    </source>
</evidence>
<dbReference type="SUPFAM" id="SSF49899">
    <property type="entry name" value="Concanavalin A-like lectins/glucanases"/>
    <property type="match status" value="1"/>
</dbReference>
<evidence type="ECO:0000256" key="7">
    <source>
        <dbReference type="ARBA" id="ARBA00022741"/>
    </source>
</evidence>
<comment type="similarity">
    <text evidence="3">In the C-terminal section; belongs to the protein kinase superfamily. Ser/Thr protein kinase family.</text>
</comment>
<comment type="similarity">
    <text evidence="2">In the N-terminal section; belongs to the leguminous lectin family.</text>
</comment>
<dbReference type="EMBL" id="VEPZ02001209">
    <property type="protein sequence ID" value="KAE8687004.1"/>
    <property type="molecule type" value="Genomic_DNA"/>
</dbReference>
<keyword evidence="5" id="KW-0732">Signal</keyword>
<evidence type="ECO:0000256" key="6">
    <source>
        <dbReference type="ARBA" id="ARBA00022734"/>
    </source>
</evidence>
<dbReference type="Gene3D" id="1.10.510.10">
    <property type="entry name" value="Transferase(Phosphotransferase) domain 1"/>
    <property type="match status" value="2"/>
</dbReference>
<evidence type="ECO:0000256" key="1">
    <source>
        <dbReference type="ARBA" id="ARBA00004479"/>
    </source>
</evidence>
<dbReference type="InterPro" id="IPR013320">
    <property type="entry name" value="ConA-like_dom_sf"/>
</dbReference>
<dbReference type="GO" id="GO:0005524">
    <property type="term" value="F:ATP binding"/>
    <property type="evidence" value="ECO:0007669"/>
    <property type="project" value="UniProtKB-KW"/>
</dbReference>
<dbReference type="InterPro" id="IPR000719">
    <property type="entry name" value="Prot_kinase_dom"/>
</dbReference>
<keyword evidence="10 12" id="KW-0472">Membrane</keyword>
<dbReference type="InterPro" id="IPR011009">
    <property type="entry name" value="Kinase-like_dom_sf"/>
</dbReference>
<dbReference type="PROSITE" id="PS00108">
    <property type="entry name" value="PROTEIN_KINASE_ST"/>
    <property type="match status" value="1"/>
</dbReference>
<evidence type="ECO:0000256" key="12">
    <source>
        <dbReference type="SAM" id="Phobius"/>
    </source>
</evidence>
<dbReference type="GO" id="GO:0016020">
    <property type="term" value="C:membrane"/>
    <property type="evidence" value="ECO:0007669"/>
    <property type="project" value="UniProtKB-SubCell"/>
</dbReference>
<organism evidence="14 15">
    <name type="scientific">Hibiscus syriacus</name>
    <name type="common">Rose of Sharon</name>
    <dbReference type="NCBI Taxonomy" id="106335"/>
    <lineage>
        <taxon>Eukaryota</taxon>
        <taxon>Viridiplantae</taxon>
        <taxon>Streptophyta</taxon>
        <taxon>Embryophyta</taxon>
        <taxon>Tracheophyta</taxon>
        <taxon>Spermatophyta</taxon>
        <taxon>Magnoliopsida</taxon>
        <taxon>eudicotyledons</taxon>
        <taxon>Gunneridae</taxon>
        <taxon>Pentapetalae</taxon>
        <taxon>rosids</taxon>
        <taxon>malvids</taxon>
        <taxon>Malvales</taxon>
        <taxon>Malvaceae</taxon>
        <taxon>Malvoideae</taxon>
        <taxon>Hibiscus</taxon>
    </lineage>
</organism>
<evidence type="ECO:0000256" key="3">
    <source>
        <dbReference type="ARBA" id="ARBA00010217"/>
    </source>
</evidence>
<dbReference type="PROSITE" id="PS50011">
    <property type="entry name" value="PROTEIN_KINASE_DOM"/>
    <property type="match status" value="1"/>
</dbReference>
<evidence type="ECO:0000259" key="13">
    <source>
        <dbReference type="PROSITE" id="PS50011"/>
    </source>
</evidence>
<dbReference type="GO" id="GO:0051707">
    <property type="term" value="P:response to other organism"/>
    <property type="evidence" value="ECO:0007669"/>
    <property type="project" value="UniProtKB-ARBA"/>
</dbReference>
<keyword evidence="8" id="KW-0067">ATP-binding</keyword>
<reference evidence="14" key="1">
    <citation type="submission" date="2019-09" db="EMBL/GenBank/DDBJ databases">
        <title>Draft genome information of white flower Hibiscus syriacus.</title>
        <authorList>
            <person name="Kim Y.-M."/>
        </authorList>
    </citation>
    <scope>NUCLEOTIDE SEQUENCE [LARGE SCALE GENOMIC DNA]</scope>
    <source>
        <strain evidence="14">YM2019G1</strain>
    </source>
</reference>
<keyword evidence="6" id="KW-0430">Lectin</keyword>
<dbReference type="SUPFAM" id="SSF56112">
    <property type="entry name" value="Protein kinase-like (PK-like)"/>
    <property type="match status" value="1"/>
</dbReference>
<name>A0A6A2Z4S5_HIBSY</name>
<dbReference type="Pfam" id="PF07714">
    <property type="entry name" value="PK_Tyr_Ser-Thr"/>
    <property type="match status" value="1"/>
</dbReference>
<feature type="domain" description="Protein kinase" evidence="13">
    <location>
        <begin position="209"/>
        <end position="512"/>
    </location>
</feature>
<evidence type="ECO:0000313" key="14">
    <source>
        <dbReference type="EMBL" id="KAE8687004.1"/>
    </source>
</evidence>